<name>W7RF86_LYSSH</name>
<keyword evidence="5" id="KW-0862">Zinc</keyword>
<accession>W7RF86</accession>
<dbReference type="CDD" id="cd08071">
    <property type="entry name" value="MPN_DUF2466"/>
    <property type="match status" value="1"/>
</dbReference>
<proteinExistence type="inferred from homology"/>
<evidence type="ECO:0000313" key="10">
    <source>
        <dbReference type="Proteomes" id="UP000023555"/>
    </source>
</evidence>
<protein>
    <recommendedName>
        <fullName evidence="7">MPN domain-containing protein</fullName>
    </recommendedName>
</protein>
<dbReference type="PANTHER" id="PTHR30471:SF3">
    <property type="entry name" value="UPF0758 PROTEIN YEES-RELATED"/>
    <property type="match status" value="1"/>
</dbReference>
<keyword evidence="2" id="KW-0645">Protease</keyword>
<dbReference type="InterPro" id="IPR001405">
    <property type="entry name" value="UPF0758"/>
</dbReference>
<evidence type="ECO:0000256" key="4">
    <source>
        <dbReference type="ARBA" id="ARBA00022801"/>
    </source>
</evidence>
<evidence type="ECO:0000313" key="9">
    <source>
        <dbReference type="EMBL" id="EWH30981.1"/>
    </source>
</evidence>
<dbReference type="AlphaFoldDB" id="W7RF86"/>
<dbReference type="InterPro" id="IPR025657">
    <property type="entry name" value="RadC_JAB"/>
</dbReference>
<dbReference type="GO" id="GO:0046872">
    <property type="term" value="F:metal ion binding"/>
    <property type="evidence" value="ECO:0007669"/>
    <property type="project" value="UniProtKB-KW"/>
</dbReference>
<evidence type="ECO:0000313" key="8">
    <source>
        <dbReference type="EMBL" id="EWH30542.1"/>
    </source>
</evidence>
<organism evidence="8 10">
    <name type="scientific">Lysinibacillus sphaericus CBAM5</name>
    <dbReference type="NCBI Taxonomy" id="1400869"/>
    <lineage>
        <taxon>Bacteria</taxon>
        <taxon>Bacillati</taxon>
        <taxon>Bacillota</taxon>
        <taxon>Bacilli</taxon>
        <taxon>Bacillales</taxon>
        <taxon>Bacillaceae</taxon>
        <taxon>Lysinibacillus</taxon>
    </lineage>
</organism>
<evidence type="ECO:0000256" key="2">
    <source>
        <dbReference type="ARBA" id="ARBA00022670"/>
    </source>
</evidence>
<keyword evidence="3" id="KW-0479">Metal-binding</keyword>
<evidence type="ECO:0000256" key="3">
    <source>
        <dbReference type="ARBA" id="ARBA00022723"/>
    </source>
</evidence>
<gene>
    <name evidence="9" type="ORF">P799_21775</name>
    <name evidence="8" type="ORF">P799_24385</name>
</gene>
<comment type="similarity">
    <text evidence="1">Belongs to the UPF0758 family.</text>
</comment>
<evidence type="ECO:0000256" key="6">
    <source>
        <dbReference type="ARBA" id="ARBA00023049"/>
    </source>
</evidence>
<feature type="domain" description="MPN" evidence="7">
    <location>
        <begin position="50"/>
        <end position="172"/>
    </location>
</feature>
<sequence>MQSNNHSTSFYYIMKGLDRMDKIKSLPAKRINIVQIKLIREKSILYKDRQIRSPQNACEIIQNFSGDNDREHFVVLCLDTKNQPTCLQIVHIGNLNASIVHPREVLKSAILSNSASIIVAHNHPSNNCEPSPEDIEVTKRLIKAAEIIGITLMDHLILSTDSFKSLKELGYI</sequence>
<dbReference type="InterPro" id="IPR037518">
    <property type="entry name" value="MPN"/>
</dbReference>
<dbReference type="EMBL" id="AYKQ01000028">
    <property type="protein sequence ID" value="EWH30981.1"/>
    <property type="molecule type" value="Genomic_DNA"/>
</dbReference>
<reference evidence="8 10" key="1">
    <citation type="journal article" date="2015" name="Stand. Genomic Sci.">
        <title>Genome sequence and description of the mosquitocidal and heavy metal tolerant strain Lysinibacillus sphaericus CBAM5.</title>
        <authorList>
            <person name="Pena-Montenegro T.D."/>
            <person name="Lozano L."/>
            <person name="Dussan J."/>
        </authorList>
    </citation>
    <scope>NUCLEOTIDE SEQUENCE [LARGE SCALE GENOMIC DNA]</scope>
    <source>
        <strain evidence="8 10">CBAM5</strain>
    </source>
</reference>
<dbReference type="Pfam" id="PF04002">
    <property type="entry name" value="RadC"/>
    <property type="match status" value="1"/>
</dbReference>
<dbReference type="GO" id="GO:0008237">
    <property type="term" value="F:metallopeptidase activity"/>
    <property type="evidence" value="ECO:0007669"/>
    <property type="project" value="UniProtKB-KW"/>
</dbReference>
<keyword evidence="4" id="KW-0378">Hydrolase</keyword>
<dbReference type="PROSITE" id="PS50249">
    <property type="entry name" value="MPN"/>
    <property type="match status" value="1"/>
</dbReference>
<comment type="caution">
    <text evidence="8">The sequence shown here is derived from an EMBL/GenBank/DDBJ whole genome shotgun (WGS) entry which is preliminary data.</text>
</comment>
<dbReference type="GO" id="GO:0006508">
    <property type="term" value="P:proteolysis"/>
    <property type="evidence" value="ECO:0007669"/>
    <property type="project" value="UniProtKB-KW"/>
</dbReference>
<dbReference type="EMBL" id="AYKQ01000059">
    <property type="protein sequence ID" value="EWH30542.1"/>
    <property type="molecule type" value="Genomic_DNA"/>
</dbReference>
<evidence type="ECO:0000256" key="1">
    <source>
        <dbReference type="ARBA" id="ARBA00010243"/>
    </source>
</evidence>
<dbReference type="PANTHER" id="PTHR30471">
    <property type="entry name" value="DNA REPAIR PROTEIN RADC"/>
    <property type="match status" value="1"/>
</dbReference>
<dbReference type="Proteomes" id="UP000023555">
    <property type="component" value="Unassembled WGS sequence"/>
</dbReference>
<keyword evidence="6" id="KW-0482">Metalloprotease</keyword>
<evidence type="ECO:0000256" key="5">
    <source>
        <dbReference type="ARBA" id="ARBA00022833"/>
    </source>
</evidence>
<evidence type="ECO:0000259" key="7">
    <source>
        <dbReference type="PROSITE" id="PS50249"/>
    </source>
</evidence>
<dbReference type="Gene3D" id="3.40.140.10">
    <property type="entry name" value="Cytidine Deaminase, domain 2"/>
    <property type="match status" value="1"/>
</dbReference>
<dbReference type="HOGENOM" id="CLU_073529_3_0_9"/>